<evidence type="ECO:0000313" key="3">
    <source>
        <dbReference type="Proteomes" id="UP000203261"/>
    </source>
</evidence>
<feature type="region of interest" description="Disordered" evidence="1">
    <location>
        <begin position="1166"/>
        <end position="1189"/>
    </location>
</feature>
<feature type="region of interest" description="Disordered" evidence="1">
    <location>
        <begin position="968"/>
        <end position="987"/>
    </location>
</feature>
<feature type="region of interest" description="Disordered" evidence="1">
    <location>
        <begin position="182"/>
        <end position="234"/>
    </location>
</feature>
<feature type="region of interest" description="Disordered" evidence="1">
    <location>
        <begin position="722"/>
        <end position="742"/>
    </location>
</feature>
<feature type="compositionally biased region" description="Polar residues" evidence="1">
    <location>
        <begin position="182"/>
        <end position="191"/>
    </location>
</feature>
<organism evidence="2 3">
    <name type="scientific">Bacillus phage SP-15</name>
    <dbReference type="NCBI Taxonomy" id="1792032"/>
    <lineage>
        <taxon>Viruses</taxon>
        <taxon>Duplodnaviria</taxon>
        <taxon>Heunggongvirae</taxon>
        <taxon>Uroviricota</taxon>
        <taxon>Caudoviricetes</taxon>
        <taxon>Thornevirus</taxon>
        <taxon>Thornevirus SP15</taxon>
    </lineage>
</organism>
<evidence type="ECO:0000256" key="1">
    <source>
        <dbReference type="SAM" id="MobiDB-lite"/>
    </source>
</evidence>
<feature type="compositionally biased region" description="Polar residues" evidence="1">
    <location>
        <begin position="205"/>
        <end position="214"/>
    </location>
</feature>
<accession>A0A127AW00</accession>
<dbReference type="EMBL" id="KT624200">
    <property type="protein sequence ID" value="AMM44846.1"/>
    <property type="molecule type" value="Genomic_DNA"/>
</dbReference>
<protein>
    <submittedName>
        <fullName evidence="2">Putative tail protein</fullName>
    </submittedName>
</protein>
<proteinExistence type="predicted"/>
<evidence type="ECO:0000313" key="2">
    <source>
        <dbReference type="EMBL" id="AMM44846.1"/>
    </source>
</evidence>
<feature type="compositionally biased region" description="Basic and acidic residues" evidence="1">
    <location>
        <begin position="1166"/>
        <end position="1177"/>
    </location>
</feature>
<sequence length="1198" mass="125916">MIDSQIDQLFNLERKQLNLLGDVRDGVGLTNSSLDQVYSSITTVRDSITGNTITRSERVLLGSIRDVRKLLTESNTNTNRIAEAIELGSRNVATAETTPPDTARHLESLTRSSDVANAQLSAINEVMDGIRNQDLVSSAIANRSVHNEFDDTRHLLEELNNGVGDLNRDLTHQLRDTSRDIQASLSGNNVSDIPRPHADHLRDNTGPSPRQNNGGDLGDGPDYDRYNDRDDYEPPGTIGEMLGIAGILRAIKGSVPVMIATAIGGSIITAFNELDTLTGEASSIFMAPLGKTREEAFGMYQDILGMSRDIAKQVSDNPFLGYKISVEEWEEAMNKAVGTGAKLPSVIKGMTEVQAISAKIMPDVDMSQYDMFSRVIKGYDDGAERMKQISALTNQYSKNMWVKPEEILEVTDEYNSFFRAISGNSADYVRNTNNMMKATAALKDSMLDAGKMINEAMDMAFTPLSEVDTKEYTKMAMLGIDTMQYRQLLQTGQTDKAMEMYTNAIQQRFSRYKNADGSFNVNEQFLQEASLAGLDPKEVMSIVSGNKGDEVSAALDKASGLGDGIAASTDAANDSLNQSLKDNVYVSTGDQLQNAAGTEFRLLHPLESINNWMASLNEKTLPQLLLPIGLGIAGLVVAFKAFGKIKGMMGGLSDQFGGRGSAGRRGVLGKLGDAISGGMGKCCCCMDGIGGRGLGARGGSGAGGIGLGGALDVASTVADVADGRKVPTPTPDGSAKPGTTGAPKQGFFAKMKGGATNLVGDFKGARGKGLGVFSSAQSALGAAKDRRAVAKMDAGANNTKFLDKMKGVMQSGIDKTKSFSTTMVDKTKGLVGKVSPKMAMAGAGTTAATEAMATAASSAASSAASAGASAGLKGGLAKAGSTFGKIASKAAMPLMVGMEAYNIYKSDDKVKATAEATGGIGGALAGAAIGQAAIPIPILGAAVGGIVGSLGGKALFGKVVDWFRGGKKEEDKEAKPSDPTKPELTPEQQAKANFYNNPTMAGVNSVNAETQQIWENGVTSDLGSAQVEANALGYGSDLYASTQVNSATSAIDPTLSYKAYATGGVIDKPHFGLVGEDGPEVIIPLSNDKRERALGLWNYAGSQIGTNPASPIFDAEAKATQAQSSAISNASTTSDKVESSEIVTSLDTLTQIVSAKLDRLIKLEESATNHKKNENKKPHSPAEPGVLSAGARDIRNFI</sequence>
<feature type="compositionally biased region" description="Basic and acidic residues" evidence="1">
    <location>
        <begin position="968"/>
        <end position="981"/>
    </location>
</feature>
<dbReference type="KEGG" id="vg:29125215"/>
<dbReference type="RefSeq" id="YP_009302435.1">
    <property type="nucleotide sequence ID" value="NC_031245.1"/>
</dbReference>
<keyword evidence="3" id="KW-1185">Reference proteome</keyword>
<dbReference type="GeneID" id="29125215"/>
<gene>
    <name evidence="2" type="ORF">SP15_047</name>
</gene>
<name>A0A127AW00_9CAUD</name>
<feature type="compositionally biased region" description="Basic and acidic residues" evidence="1">
    <location>
        <begin position="194"/>
        <end position="203"/>
    </location>
</feature>
<dbReference type="Proteomes" id="UP000203261">
    <property type="component" value="Segment"/>
</dbReference>
<reference evidence="2 3" key="1">
    <citation type="submission" date="2015-08" db="EMBL/GenBank/DDBJ databases">
        <authorList>
            <person name="Babu N.S."/>
            <person name="Beckwith C.J."/>
            <person name="Beseler K.G."/>
            <person name="Brison A."/>
            <person name="Carone J.V."/>
            <person name="Caskin T.P."/>
            <person name="Diamond M."/>
            <person name="Durham M.E."/>
            <person name="Foxe J.M."/>
            <person name="Go M."/>
            <person name="Henderson B.A."/>
            <person name="Jones I.B."/>
            <person name="McGettigan J.A."/>
            <person name="Micheletti S.J."/>
            <person name="Nasrallah M.E."/>
            <person name="Ortiz D."/>
            <person name="Piller C.R."/>
            <person name="Privatt S.R."/>
            <person name="Schneider S.L."/>
            <person name="Sharp S."/>
            <person name="Smith T.C."/>
            <person name="Stanton J.D."/>
            <person name="Ullery H.E."/>
            <person name="Wilson R.J."/>
            <person name="Serrano M.G."/>
            <person name="Buck G."/>
            <person name="Lee V."/>
            <person name="Wang Y."/>
            <person name="Carvalho R."/>
            <person name="Voegtly L."/>
            <person name="Shi R."/>
            <person name="Duckworth R."/>
            <person name="Johnson A."/>
            <person name="Loviza R."/>
            <person name="Walstead R."/>
            <person name="Shah Z."/>
            <person name="Kiflezghi M."/>
            <person name="Wade K."/>
            <person name="Ball S.L."/>
            <person name="Bradley K.W."/>
            <person name="Asai D.J."/>
            <person name="Bowman C.A."/>
            <person name="Russell D.A."/>
            <person name="Pope W.H."/>
            <person name="Jacobs-Sera D."/>
            <person name="Hendrix R.W."/>
            <person name="Hatfull G.F."/>
        </authorList>
    </citation>
    <scope>NUCLEOTIDE SEQUENCE [LARGE SCALE GENOMIC DNA]</scope>
</reference>